<keyword evidence="2" id="KW-1185">Reference proteome</keyword>
<dbReference type="EMBL" id="LLXI01002813">
    <property type="protein sequence ID" value="PKY58029.1"/>
    <property type="molecule type" value="Genomic_DNA"/>
</dbReference>
<evidence type="ECO:0000313" key="2">
    <source>
        <dbReference type="Proteomes" id="UP000234323"/>
    </source>
</evidence>
<dbReference type="Proteomes" id="UP000234323">
    <property type="component" value="Unassembled WGS sequence"/>
</dbReference>
<comment type="caution">
    <text evidence="1">The sequence shown here is derived from an EMBL/GenBank/DDBJ whole genome shotgun (WGS) entry which is preliminary data.</text>
</comment>
<gene>
    <name evidence="1" type="ORF">RhiirA4_411952</name>
</gene>
<accession>A0A2I1HGM9</accession>
<dbReference type="VEuPathDB" id="FungiDB:RhiirA1_424958"/>
<proteinExistence type="predicted"/>
<name>A0A2I1HGM9_9GLOM</name>
<reference evidence="1 2" key="1">
    <citation type="submission" date="2015-10" db="EMBL/GenBank/DDBJ databases">
        <title>Genome analyses suggest a sexual origin of heterokaryosis in a supposedly ancient asexual fungus.</title>
        <authorList>
            <person name="Ropars J."/>
            <person name="Sedzielewska K."/>
            <person name="Noel J."/>
            <person name="Charron P."/>
            <person name="Farinelli L."/>
            <person name="Marton T."/>
            <person name="Kruger M."/>
            <person name="Pelin A."/>
            <person name="Brachmann A."/>
            <person name="Corradi N."/>
        </authorList>
    </citation>
    <scope>NUCLEOTIDE SEQUENCE [LARGE SCALE GENOMIC DNA]</scope>
    <source>
        <strain evidence="1 2">A4</strain>
    </source>
</reference>
<dbReference type="AlphaFoldDB" id="A0A2I1HGM9"/>
<protein>
    <submittedName>
        <fullName evidence="1">Uncharacterized protein</fullName>
    </submittedName>
</protein>
<organism evidence="1 2">
    <name type="scientific">Rhizophagus irregularis</name>
    <dbReference type="NCBI Taxonomy" id="588596"/>
    <lineage>
        <taxon>Eukaryota</taxon>
        <taxon>Fungi</taxon>
        <taxon>Fungi incertae sedis</taxon>
        <taxon>Mucoromycota</taxon>
        <taxon>Glomeromycotina</taxon>
        <taxon>Glomeromycetes</taxon>
        <taxon>Glomerales</taxon>
        <taxon>Glomeraceae</taxon>
        <taxon>Rhizophagus</taxon>
    </lineage>
</organism>
<sequence length="72" mass="8670">MIISQPISQSQRKLRRLNPKLRHLKRLKPSQQMLEPFQVLNHRYLMKPGQQVLESMRPVQPILYILIRTLLQ</sequence>
<evidence type="ECO:0000313" key="1">
    <source>
        <dbReference type="EMBL" id="PKY58029.1"/>
    </source>
</evidence>